<reference evidence="4" key="1">
    <citation type="journal article" date="2022" name="Int. J. Syst. Evol. Microbiol.">
        <title>Anaeromyxobacter oryzae sp. nov., Anaeromyxobacter diazotrophicus sp. nov. and Anaeromyxobacter paludicola sp. nov., isolated from paddy soils.</title>
        <authorList>
            <person name="Itoh H."/>
            <person name="Xu Z."/>
            <person name="Mise K."/>
            <person name="Masuda Y."/>
            <person name="Ushijima N."/>
            <person name="Hayakawa C."/>
            <person name="Shiratori Y."/>
            <person name="Senoo K."/>
        </authorList>
    </citation>
    <scope>NUCLEOTIDE SEQUENCE [LARGE SCALE GENOMIC DNA]</scope>
    <source>
        <strain evidence="4">Red232</strain>
    </source>
</reference>
<dbReference type="RefSeq" id="WP_248357269.1">
    <property type="nucleotide sequence ID" value="NZ_AP025591.1"/>
</dbReference>
<dbReference type="Pfam" id="PF02775">
    <property type="entry name" value="TPP_enzyme_C"/>
    <property type="match status" value="1"/>
</dbReference>
<name>A0ABN6N4C5_9BACT</name>
<dbReference type="InterPro" id="IPR011766">
    <property type="entry name" value="TPP_enzyme_TPP-bd"/>
</dbReference>
<dbReference type="EMBL" id="AP025591">
    <property type="protein sequence ID" value="BDG06794.1"/>
    <property type="molecule type" value="Genomic_DNA"/>
</dbReference>
<sequence>MSTTNGQTTNTALPVYTKKDFESGVDPRWCPGCGDYSIINQVQKTLPAVGVKRENIVFISGIGCSSRFPYYMNNYGMHTLHGRAPSFASGLKVSRPELQVWIITGDGDALAIGGNHFIHAMRRNLDLKMLMFNNRIYGLTKGQVSPTSELGKKTKSTPQGSPDYPFNPPALALGAGATFVARTIDVEGIHMGGVIKAAAEHKGSTFVEVFQNCPVFNDGAYTFLTEKAVKADALLRMEQGKPLLFGKDGKKGIRFNAQSAELEVVTIGENGVTEKDILVHDAKREDPTVAFMLANLSNRAGFPTPIGVFRDVRKPTGEELTWQIIDQTKAKKASSLEKLLAGADTWTIK</sequence>
<dbReference type="InterPro" id="IPR051457">
    <property type="entry name" value="2-oxoacid:Fd_oxidoreductase"/>
</dbReference>
<dbReference type="PANTHER" id="PTHR48084:SF4">
    <property type="entry name" value="2-OXOGLUTARATE OXIDOREDUCTASE SUBUNIT KORB"/>
    <property type="match status" value="1"/>
</dbReference>
<evidence type="ECO:0000259" key="2">
    <source>
        <dbReference type="Pfam" id="PF02775"/>
    </source>
</evidence>
<dbReference type="InterPro" id="IPR029061">
    <property type="entry name" value="THDP-binding"/>
</dbReference>
<dbReference type="CDD" id="cd03375">
    <property type="entry name" value="TPP_OGFOR"/>
    <property type="match status" value="1"/>
</dbReference>
<proteinExistence type="predicted"/>
<keyword evidence="4" id="KW-1185">Reference proteome</keyword>
<feature type="domain" description="Thiamine pyrophosphate enzyme TPP-binding" evidence="2">
    <location>
        <begin position="62"/>
        <end position="209"/>
    </location>
</feature>
<evidence type="ECO:0000313" key="3">
    <source>
        <dbReference type="EMBL" id="BDG06794.1"/>
    </source>
</evidence>
<dbReference type="Gene3D" id="3.40.50.970">
    <property type="match status" value="1"/>
</dbReference>
<dbReference type="PANTHER" id="PTHR48084">
    <property type="entry name" value="2-OXOGLUTARATE OXIDOREDUCTASE SUBUNIT KORB-RELATED"/>
    <property type="match status" value="1"/>
</dbReference>
<evidence type="ECO:0000256" key="1">
    <source>
        <dbReference type="ARBA" id="ARBA00023002"/>
    </source>
</evidence>
<evidence type="ECO:0000313" key="4">
    <source>
        <dbReference type="Proteomes" id="UP001162891"/>
    </source>
</evidence>
<gene>
    <name evidence="3" type="ORF">AMOR_57900</name>
</gene>
<dbReference type="Proteomes" id="UP001162891">
    <property type="component" value="Chromosome"/>
</dbReference>
<organism evidence="3 4">
    <name type="scientific">Anaeromyxobacter oryzae</name>
    <dbReference type="NCBI Taxonomy" id="2918170"/>
    <lineage>
        <taxon>Bacteria</taxon>
        <taxon>Pseudomonadati</taxon>
        <taxon>Myxococcota</taxon>
        <taxon>Myxococcia</taxon>
        <taxon>Myxococcales</taxon>
        <taxon>Cystobacterineae</taxon>
        <taxon>Anaeromyxobacteraceae</taxon>
        <taxon>Anaeromyxobacter</taxon>
    </lineage>
</organism>
<accession>A0ABN6N4C5</accession>
<keyword evidence="1" id="KW-0560">Oxidoreductase</keyword>
<dbReference type="SUPFAM" id="SSF52518">
    <property type="entry name" value="Thiamin diphosphate-binding fold (THDP-binding)"/>
    <property type="match status" value="1"/>
</dbReference>
<protein>
    <submittedName>
        <fullName evidence="3">2-oxoglutarate ferredoxin oxidoreductase subunit beta</fullName>
    </submittedName>
</protein>